<evidence type="ECO:0000259" key="1">
    <source>
        <dbReference type="Pfam" id="PF03372"/>
    </source>
</evidence>
<dbReference type="Pfam" id="PF03372">
    <property type="entry name" value="Exo_endo_phos"/>
    <property type="match status" value="1"/>
</dbReference>
<dbReference type="RefSeq" id="WP_207981782.1">
    <property type="nucleotide sequence ID" value="NZ_JAGDEL010000027.1"/>
</dbReference>
<name>A0ABS3N9C9_9BACI</name>
<dbReference type="PANTHER" id="PTHR14859">
    <property type="entry name" value="CALCOFLUOR WHITE HYPERSENSITIVE PROTEIN PRECURSOR"/>
    <property type="match status" value="1"/>
</dbReference>
<organism evidence="2 3">
    <name type="scientific">Metabacillus bambusae</name>
    <dbReference type="NCBI Taxonomy" id="2795218"/>
    <lineage>
        <taxon>Bacteria</taxon>
        <taxon>Bacillati</taxon>
        <taxon>Bacillota</taxon>
        <taxon>Bacilli</taxon>
        <taxon>Bacillales</taxon>
        <taxon>Bacillaceae</taxon>
        <taxon>Metabacillus</taxon>
    </lineage>
</organism>
<reference evidence="2 3" key="1">
    <citation type="submission" date="2021-03" db="EMBL/GenBank/DDBJ databases">
        <title>Whole genome sequence of Metabacillus bambusae BG109.</title>
        <authorList>
            <person name="Jeong J.W."/>
        </authorList>
    </citation>
    <scope>NUCLEOTIDE SEQUENCE [LARGE SCALE GENOMIC DNA]</scope>
    <source>
        <strain evidence="2 3">BG109</strain>
    </source>
</reference>
<dbReference type="InterPro" id="IPR036691">
    <property type="entry name" value="Endo/exonu/phosph_ase_sf"/>
</dbReference>
<feature type="domain" description="Endonuclease/exonuclease/phosphatase" evidence="1">
    <location>
        <begin position="54"/>
        <end position="276"/>
    </location>
</feature>
<keyword evidence="2" id="KW-0378">Hydrolase</keyword>
<dbReference type="Gene3D" id="3.60.10.10">
    <property type="entry name" value="Endonuclease/exonuclease/phosphatase"/>
    <property type="match status" value="1"/>
</dbReference>
<keyword evidence="2" id="KW-0255">Endonuclease</keyword>
<accession>A0ABS3N9C9</accession>
<dbReference type="InterPro" id="IPR051916">
    <property type="entry name" value="GPI-anchor_lipid_remodeler"/>
</dbReference>
<gene>
    <name evidence="2" type="ORF">I7822_24925</name>
</gene>
<keyword evidence="2" id="KW-0540">Nuclease</keyword>
<dbReference type="Proteomes" id="UP000663981">
    <property type="component" value="Unassembled WGS sequence"/>
</dbReference>
<dbReference type="EMBL" id="JAGDEL010000027">
    <property type="protein sequence ID" value="MBO1514881.1"/>
    <property type="molecule type" value="Genomic_DNA"/>
</dbReference>
<dbReference type="InterPro" id="IPR005135">
    <property type="entry name" value="Endo/exonuclease/phosphatase"/>
</dbReference>
<dbReference type="SUPFAM" id="SSF56219">
    <property type="entry name" value="DNase I-like"/>
    <property type="match status" value="1"/>
</dbReference>
<protein>
    <submittedName>
        <fullName evidence="2">Endonuclease/exonuclease/phosphatase family protein</fullName>
    </submittedName>
</protein>
<keyword evidence="3" id="KW-1185">Reference proteome</keyword>
<proteinExistence type="predicted"/>
<sequence length="296" mass="33781">MVNRKKISRKRSIRKGLFIFLIACLIMYLTDLGNKTFAQEINLERGQSVNLKVMSYNIHHAEGVDGVLDLERIATIIEDSNAHIIGLQEVDNHWSDRSDFQDQAKWLAEHLGMFYTYAANLDHDPLSDGDHRRQYGTAILSEYPIIKSENHFLSKIGNTEQRGLLDVTINVKGNNVHFYNTHLALTSAEREIQIKEIIEIANQSNGPKVIVGDLNATPESSEMKPMYSIYHDVFLEQTDANTYPVENPSKRIDYIFTSDDIETVHTEVIETFASDHLPITAEVVLDREEPYFNGNK</sequence>
<dbReference type="PANTHER" id="PTHR14859:SF15">
    <property type="entry name" value="ENDONUCLEASE_EXONUCLEASE_PHOSPHATASE DOMAIN-CONTAINING PROTEIN"/>
    <property type="match status" value="1"/>
</dbReference>
<evidence type="ECO:0000313" key="3">
    <source>
        <dbReference type="Proteomes" id="UP000663981"/>
    </source>
</evidence>
<evidence type="ECO:0000313" key="2">
    <source>
        <dbReference type="EMBL" id="MBO1514881.1"/>
    </source>
</evidence>
<dbReference type="GO" id="GO:0004519">
    <property type="term" value="F:endonuclease activity"/>
    <property type="evidence" value="ECO:0007669"/>
    <property type="project" value="UniProtKB-KW"/>
</dbReference>
<comment type="caution">
    <text evidence="2">The sequence shown here is derived from an EMBL/GenBank/DDBJ whole genome shotgun (WGS) entry which is preliminary data.</text>
</comment>